<organism evidence="1 2">
    <name type="scientific">Brassica cretica</name>
    <name type="common">Mustard</name>
    <dbReference type="NCBI Taxonomy" id="69181"/>
    <lineage>
        <taxon>Eukaryota</taxon>
        <taxon>Viridiplantae</taxon>
        <taxon>Streptophyta</taxon>
        <taxon>Embryophyta</taxon>
        <taxon>Tracheophyta</taxon>
        <taxon>Spermatophyta</taxon>
        <taxon>Magnoliopsida</taxon>
        <taxon>eudicotyledons</taxon>
        <taxon>Gunneridae</taxon>
        <taxon>Pentapetalae</taxon>
        <taxon>rosids</taxon>
        <taxon>malvids</taxon>
        <taxon>Brassicales</taxon>
        <taxon>Brassicaceae</taxon>
        <taxon>Brassiceae</taxon>
        <taxon>Brassica</taxon>
    </lineage>
</organism>
<accession>A0A8S9QSJ9</accession>
<name>A0A8S9QSJ9_BRACR</name>
<dbReference type="Proteomes" id="UP000712600">
    <property type="component" value="Unassembled WGS sequence"/>
</dbReference>
<evidence type="ECO:0000313" key="1">
    <source>
        <dbReference type="EMBL" id="KAF3541688.1"/>
    </source>
</evidence>
<proteinExistence type="predicted"/>
<reference evidence="1" key="1">
    <citation type="submission" date="2019-12" db="EMBL/GenBank/DDBJ databases">
        <title>Genome sequencing and annotation of Brassica cretica.</title>
        <authorList>
            <person name="Studholme D.J."/>
            <person name="Sarris P."/>
        </authorList>
    </citation>
    <scope>NUCLEOTIDE SEQUENCE</scope>
    <source>
        <strain evidence="1">PFS-109/04</strain>
        <tissue evidence="1">Leaf</tissue>
    </source>
</reference>
<gene>
    <name evidence="1" type="ORF">F2Q69_00021948</name>
</gene>
<dbReference type="EMBL" id="QGKX02001290">
    <property type="protein sequence ID" value="KAF3541688.1"/>
    <property type="molecule type" value="Genomic_DNA"/>
</dbReference>
<sequence length="94" mass="10505">MSTCSKRFIVPSLIVGLFARREDITASRSMSVILTTVISRSITGVNAFYPGYLFEFLPRSVSHDSLEASVQMCCVALRVNSGHVSSSWEMRRQE</sequence>
<evidence type="ECO:0000313" key="2">
    <source>
        <dbReference type="Proteomes" id="UP000712600"/>
    </source>
</evidence>
<protein>
    <submittedName>
        <fullName evidence="1">Uncharacterized protein</fullName>
    </submittedName>
</protein>
<dbReference type="AlphaFoldDB" id="A0A8S9QSJ9"/>
<comment type="caution">
    <text evidence="1">The sequence shown here is derived from an EMBL/GenBank/DDBJ whole genome shotgun (WGS) entry which is preliminary data.</text>
</comment>